<name>A0A1B6NXV9_9ZZZZ</name>
<protein>
    <submittedName>
        <fullName evidence="1">Uncharacterized protein</fullName>
    </submittedName>
</protein>
<comment type="caution">
    <text evidence="1">The sequence shown here is derived from an EMBL/GenBank/DDBJ whole genome shotgun (WGS) entry which is preliminary data.</text>
</comment>
<proteinExistence type="predicted"/>
<organism evidence="1">
    <name type="scientific">marine sediment metagenome</name>
    <dbReference type="NCBI Taxonomy" id="412755"/>
    <lineage>
        <taxon>unclassified sequences</taxon>
        <taxon>metagenomes</taxon>
        <taxon>ecological metagenomes</taxon>
    </lineage>
</organism>
<sequence length="52" mass="5634">MRRTISFSCLSVSELICRCVFICSSISSRSVASLKATKSLSASSLTAFVREL</sequence>
<accession>A0A1B6NXV9</accession>
<reference evidence="1" key="1">
    <citation type="submission" date="2013-11" db="EMBL/GenBank/DDBJ databases">
        <title>Microbial diversity, functional groups and degradation webs in Northern and Southern Mediterranean and Red Sea marine crude oil polluted sites.</title>
        <authorList>
            <person name="Daffonchio D."/>
            <person name="Mapelli F."/>
            <person name="Ferrer M."/>
            <person name="Richter M."/>
            <person name="Cherif A."/>
            <person name="Malkawi H.I."/>
            <person name="Yakimov M.M."/>
            <person name="Abdel-Fattah Y.R."/>
            <person name="Blaghen M."/>
            <person name="Golyshin P.N."/>
            <person name="Kalogerakis N."/>
            <person name="Boon N."/>
            <person name="Magagnini M."/>
            <person name="Fava F."/>
        </authorList>
    </citation>
    <scope>NUCLEOTIDE SEQUENCE</scope>
</reference>
<evidence type="ECO:0000313" key="1">
    <source>
        <dbReference type="EMBL" id="KTF08259.1"/>
    </source>
</evidence>
<dbReference type="EMBL" id="AYSL01000062">
    <property type="protein sequence ID" value="KTF08259.1"/>
    <property type="molecule type" value="Genomic_DNA"/>
</dbReference>
<gene>
    <name evidence="1" type="ORF">MGSAQ_000246</name>
</gene>
<dbReference type="AlphaFoldDB" id="A0A1B6NXV9"/>